<dbReference type="NCBIfam" id="TIGR03400">
    <property type="entry name" value="18S_RNA_Rcl1p"/>
    <property type="match status" value="1"/>
</dbReference>
<organism evidence="7 8">
    <name type="scientific">Nicrophorus vespilloides</name>
    <name type="common">Boreal carrion beetle</name>
    <dbReference type="NCBI Taxonomy" id="110193"/>
    <lineage>
        <taxon>Eukaryota</taxon>
        <taxon>Metazoa</taxon>
        <taxon>Ecdysozoa</taxon>
        <taxon>Arthropoda</taxon>
        <taxon>Hexapoda</taxon>
        <taxon>Insecta</taxon>
        <taxon>Pterygota</taxon>
        <taxon>Neoptera</taxon>
        <taxon>Endopterygota</taxon>
        <taxon>Coleoptera</taxon>
        <taxon>Polyphaga</taxon>
        <taxon>Staphyliniformia</taxon>
        <taxon>Silphidae</taxon>
        <taxon>Nicrophorinae</taxon>
        <taxon>Nicrophorus</taxon>
    </lineage>
</organism>
<evidence type="ECO:0000256" key="4">
    <source>
        <dbReference type="ARBA" id="ARBA00023242"/>
    </source>
</evidence>
<evidence type="ECO:0000313" key="8">
    <source>
        <dbReference type="RefSeq" id="XP_017772592.1"/>
    </source>
</evidence>
<feature type="domain" description="RNA 3'-terminal phosphate cyclase insert" evidence="6">
    <location>
        <begin position="187"/>
        <end position="291"/>
    </location>
</feature>
<comment type="similarity">
    <text evidence="2">Belongs to the RNA 3'-terminal cyclase family. Type 2 subfamily.</text>
</comment>
<dbReference type="SUPFAM" id="SSF55205">
    <property type="entry name" value="EPT/RTPC-like"/>
    <property type="match status" value="1"/>
</dbReference>
<comment type="subcellular location">
    <subcellularLocation>
        <location evidence="1">Nucleus</location>
        <location evidence="1">Nucleolus</location>
    </subcellularLocation>
</comment>
<accession>A0ABM1MDE2</accession>
<keyword evidence="7" id="KW-1185">Reference proteome</keyword>
<reference evidence="8" key="1">
    <citation type="submission" date="2025-08" db="UniProtKB">
        <authorList>
            <consortium name="RefSeq"/>
        </authorList>
    </citation>
    <scope>IDENTIFICATION</scope>
    <source>
        <tissue evidence="8">Whole Larva</tissue>
    </source>
</reference>
<dbReference type="InterPro" id="IPR000228">
    <property type="entry name" value="RNA3'_term_phos_cyc"/>
</dbReference>
<dbReference type="PANTHER" id="PTHR11096">
    <property type="entry name" value="RNA 3' TERMINAL PHOSPHATE CYCLASE"/>
    <property type="match status" value="1"/>
</dbReference>
<dbReference type="Gene3D" id="3.30.360.20">
    <property type="entry name" value="RNA 3'-terminal phosphate cyclase, insert domain"/>
    <property type="match status" value="1"/>
</dbReference>
<dbReference type="Gene3D" id="3.65.10.20">
    <property type="entry name" value="RNA 3'-terminal phosphate cyclase domain"/>
    <property type="match status" value="1"/>
</dbReference>
<keyword evidence="3" id="KW-0690">Ribosome biogenesis</keyword>
<evidence type="ECO:0000256" key="1">
    <source>
        <dbReference type="ARBA" id="ARBA00004604"/>
    </source>
</evidence>
<feature type="domain" description="RNA 3'-terminal phosphate cyclase" evidence="5">
    <location>
        <begin position="13"/>
        <end position="344"/>
    </location>
</feature>
<dbReference type="InterPro" id="IPR023797">
    <property type="entry name" value="RNA3'_phos_cyclase_dom"/>
</dbReference>
<dbReference type="InterPro" id="IPR037136">
    <property type="entry name" value="RNA3'_phos_cyclase_dom_sf"/>
</dbReference>
<dbReference type="InterPro" id="IPR013791">
    <property type="entry name" value="RNA3'-term_phos_cycl_insert"/>
</dbReference>
<dbReference type="RefSeq" id="XP_017772592.1">
    <property type="nucleotide sequence ID" value="XM_017917103.1"/>
</dbReference>
<dbReference type="Proteomes" id="UP000695000">
    <property type="component" value="Unplaced"/>
</dbReference>
<dbReference type="PROSITE" id="PS01287">
    <property type="entry name" value="RTC"/>
    <property type="match status" value="1"/>
</dbReference>
<name>A0ABM1MDE2_NICVS</name>
<keyword evidence="4" id="KW-0539">Nucleus</keyword>
<sequence length="378" mass="41638">MPAIAKVHNTLVYKGSNFFKQRLVLSVLSGKPVRIVEIRSMADEPGLQEFEVSLIRLLDKLTNGTKVELNETGTAVYFQPGLLHGGQVDHECSTQRSLGYYLEVLLMLGLFCKEPICATLKGVTTNKIDPSVDHVKASMISTLKKFILEDEDLNLTIKKRGMQPLGGGEVVLRCPVRRQLRPVQLMDIGMIKRIRGIAFALRVSPAMSNRMVEKAKGVLLNYIPDVYINTDMSKGKASGKSPGFGIHLHTETTNGIFYSAESISNDVANGEEPSVPEDVGVDAANRLLQEVYLGGYTDSTSQSLAILCMALGPKDVSKMVSGPLSEYTVGFLQHLYEFFGVTFKLENYNSENDEDEESNKVMLTCLGIGYSNLSKRTL</sequence>
<dbReference type="InterPro" id="IPR016443">
    <property type="entry name" value="RNA3'_term_phos_cyc_type_2"/>
</dbReference>
<evidence type="ECO:0000256" key="2">
    <source>
        <dbReference type="ARBA" id="ARBA00007089"/>
    </source>
</evidence>
<proteinExistence type="inferred from homology"/>
<evidence type="ECO:0000313" key="7">
    <source>
        <dbReference type="Proteomes" id="UP000695000"/>
    </source>
</evidence>
<dbReference type="PIRSF" id="PIRSF005378">
    <property type="entry name" value="RNA3'_term_phos_cycl_euk"/>
    <property type="match status" value="1"/>
</dbReference>
<evidence type="ECO:0000256" key="3">
    <source>
        <dbReference type="ARBA" id="ARBA00022517"/>
    </source>
</evidence>
<gene>
    <name evidence="8" type="primary">LOC108559758</name>
</gene>
<dbReference type="InterPro" id="IPR020719">
    <property type="entry name" value="RNA3'_term_phos_cycl-like_CS"/>
</dbReference>
<protein>
    <submittedName>
        <fullName evidence="8">Probable RNA 3'-terminal phosphate cyclase-like protein</fullName>
    </submittedName>
</protein>
<dbReference type="PANTHER" id="PTHR11096:SF1">
    <property type="entry name" value="RNA 3'-TERMINAL PHOSPHATE CYCLASE-LIKE PROTEIN"/>
    <property type="match status" value="1"/>
</dbReference>
<dbReference type="InterPro" id="IPR013792">
    <property type="entry name" value="RNA3'P_cycl/enolpyr_Trfase_a/b"/>
</dbReference>
<evidence type="ECO:0000259" key="6">
    <source>
        <dbReference type="Pfam" id="PF05189"/>
    </source>
</evidence>
<dbReference type="CDD" id="cd00875">
    <property type="entry name" value="RNA_Cyclase_Class_I"/>
    <property type="match status" value="1"/>
</dbReference>
<dbReference type="InterPro" id="IPR036553">
    <property type="entry name" value="RPTC_insert"/>
</dbReference>
<dbReference type="GeneID" id="108559758"/>
<dbReference type="Pfam" id="PF01137">
    <property type="entry name" value="RTC"/>
    <property type="match status" value="1"/>
</dbReference>
<evidence type="ECO:0000259" key="5">
    <source>
        <dbReference type="Pfam" id="PF01137"/>
    </source>
</evidence>
<dbReference type="Pfam" id="PF05189">
    <property type="entry name" value="RTC_insert"/>
    <property type="match status" value="1"/>
</dbReference>